<gene>
    <name evidence="1" type="ORF">BDV98DRAFT_561768</name>
</gene>
<sequence>MTVRCAWMAIMKALEALLVICITEAGLVAALGLMLSPISILRKVHLVVLRPNWLRKSINSLNWDLDVSTWFFYSNFSALTTSFSLARYNDNDVTSLKDLCEAQPLSFNSTQHGSIAWCNDPSAFEPS</sequence>
<dbReference type="AlphaFoldDB" id="A0A5C3QTC5"/>
<evidence type="ECO:0000313" key="1">
    <source>
        <dbReference type="EMBL" id="TFL05286.1"/>
    </source>
</evidence>
<name>A0A5C3QTC5_9AGAR</name>
<organism evidence="1 2">
    <name type="scientific">Pterulicium gracile</name>
    <dbReference type="NCBI Taxonomy" id="1884261"/>
    <lineage>
        <taxon>Eukaryota</taxon>
        <taxon>Fungi</taxon>
        <taxon>Dikarya</taxon>
        <taxon>Basidiomycota</taxon>
        <taxon>Agaricomycotina</taxon>
        <taxon>Agaricomycetes</taxon>
        <taxon>Agaricomycetidae</taxon>
        <taxon>Agaricales</taxon>
        <taxon>Pleurotineae</taxon>
        <taxon>Pterulaceae</taxon>
        <taxon>Pterulicium</taxon>
    </lineage>
</organism>
<protein>
    <submittedName>
        <fullName evidence="1">Uncharacterized protein</fullName>
    </submittedName>
</protein>
<proteinExistence type="predicted"/>
<evidence type="ECO:0000313" key="2">
    <source>
        <dbReference type="Proteomes" id="UP000305067"/>
    </source>
</evidence>
<reference evidence="1 2" key="1">
    <citation type="journal article" date="2019" name="Nat. Ecol. Evol.">
        <title>Megaphylogeny resolves global patterns of mushroom evolution.</title>
        <authorList>
            <person name="Varga T."/>
            <person name="Krizsan K."/>
            <person name="Foldi C."/>
            <person name="Dima B."/>
            <person name="Sanchez-Garcia M."/>
            <person name="Sanchez-Ramirez S."/>
            <person name="Szollosi G.J."/>
            <person name="Szarkandi J.G."/>
            <person name="Papp V."/>
            <person name="Albert L."/>
            <person name="Andreopoulos W."/>
            <person name="Angelini C."/>
            <person name="Antonin V."/>
            <person name="Barry K.W."/>
            <person name="Bougher N.L."/>
            <person name="Buchanan P."/>
            <person name="Buyck B."/>
            <person name="Bense V."/>
            <person name="Catcheside P."/>
            <person name="Chovatia M."/>
            <person name="Cooper J."/>
            <person name="Damon W."/>
            <person name="Desjardin D."/>
            <person name="Finy P."/>
            <person name="Geml J."/>
            <person name="Haridas S."/>
            <person name="Hughes K."/>
            <person name="Justo A."/>
            <person name="Karasinski D."/>
            <person name="Kautmanova I."/>
            <person name="Kiss B."/>
            <person name="Kocsube S."/>
            <person name="Kotiranta H."/>
            <person name="LaButti K.M."/>
            <person name="Lechner B.E."/>
            <person name="Liimatainen K."/>
            <person name="Lipzen A."/>
            <person name="Lukacs Z."/>
            <person name="Mihaltcheva S."/>
            <person name="Morgado L.N."/>
            <person name="Niskanen T."/>
            <person name="Noordeloos M.E."/>
            <person name="Ohm R.A."/>
            <person name="Ortiz-Santana B."/>
            <person name="Ovrebo C."/>
            <person name="Racz N."/>
            <person name="Riley R."/>
            <person name="Savchenko A."/>
            <person name="Shiryaev A."/>
            <person name="Soop K."/>
            <person name="Spirin V."/>
            <person name="Szebenyi C."/>
            <person name="Tomsovsky M."/>
            <person name="Tulloss R.E."/>
            <person name="Uehling J."/>
            <person name="Grigoriev I.V."/>
            <person name="Vagvolgyi C."/>
            <person name="Papp T."/>
            <person name="Martin F.M."/>
            <person name="Miettinen O."/>
            <person name="Hibbett D.S."/>
            <person name="Nagy L.G."/>
        </authorList>
    </citation>
    <scope>NUCLEOTIDE SEQUENCE [LARGE SCALE GENOMIC DNA]</scope>
    <source>
        <strain evidence="1 2">CBS 309.79</strain>
    </source>
</reference>
<dbReference type="EMBL" id="ML178817">
    <property type="protein sequence ID" value="TFL05286.1"/>
    <property type="molecule type" value="Genomic_DNA"/>
</dbReference>
<keyword evidence="2" id="KW-1185">Reference proteome</keyword>
<accession>A0A5C3QTC5</accession>
<dbReference type="Proteomes" id="UP000305067">
    <property type="component" value="Unassembled WGS sequence"/>
</dbReference>